<reference evidence="1 2" key="1">
    <citation type="submission" date="2019-07" db="EMBL/GenBank/DDBJ databases">
        <title>Lentzea xizangensis sp. nov., isolated from Qinghai-Tibetan Plateau Soils.</title>
        <authorList>
            <person name="Huang J."/>
        </authorList>
    </citation>
    <scope>NUCLEOTIDE SEQUENCE [LARGE SCALE GENOMIC DNA]</scope>
    <source>
        <strain evidence="1 2">FXJ1.1311</strain>
    </source>
</reference>
<organism evidence="1 2">
    <name type="scientific">Lentzea tibetensis</name>
    <dbReference type="NCBI Taxonomy" id="2591470"/>
    <lineage>
        <taxon>Bacteria</taxon>
        <taxon>Bacillati</taxon>
        <taxon>Actinomycetota</taxon>
        <taxon>Actinomycetes</taxon>
        <taxon>Pseudonocardiales</taxon>
        <taxon>Pseudonocardiaceae</taxon>
        <taxon>Lentzea</taxon>
    </lineage>
</organism>
<dbReference type="Proteomes" id="UP000316639">
    <property type="component" value="Unassembled WGS sequence"/>
</dbReference>
<dbReference type="EMBL" id="VOBR01000025">
    <property type="protein sequence ID" value="TWP47536.1"/>
    <property type="molecule type" value="Genomic_DNA"/>
</dbReference>
<protein>
    <submittedName>
        <fullName evidence="1">Uncharacterized protein</fullName>
    </submittedName>
</protein>
<name>A0A563EKY3_9PSEU</name>
<proteinExistence type="predicted"/>
<dbReference type="RefSeq" id="WP_186763285.1">
    <property type="nucleotide sequence ID" value="NZ_VOBR01000025.1"/>
</dbReference>
<comment type="caution">
    <text evidence="1">The sequence shown here is derived from an EMBL/GenBank/DDBJ whole genome shotgun (WGS) entry which is preliminary data.</text>
</comment>
<dbReference type="AlphaFoldDB" id="A0A563EKY3"/>
<evidence type="ECO:0000313" key="1">
    <source>
        <dbReference type="EMBL" id="TWP47536.1"/>
    </source>
</evidence>
<evidence type="ECO:0000313" key="2">
    <source>
        <dbReference type="Proteomes" id="UP000316639"/>
    </source>
</evidence>
<gene>
    <name evidence="1" type="ORF">FKR81_31735</name>
</gene>
<accession>A0A563EKY3</accession>
<sequence>MTGSRVGAAVRILRAQIRAFTANFPEWRLNRANREEWVERTAVLLVLGLVSGRCGCGHHARICRPRQTRCACCVRGHALRSWVPGEMSLGEFVSIAVHGSPELRGAVWGDVFGRSMLRPVLDRAGLEPLVIADAEVRRCAACGRRFEGADTCGECGTPDDPAVNRREVARHVLLYPRAGGYRKVRRVLCHSCGGYFDTARVDAGEGCPLEACGSKLQMRCGTRGCGRWRAVDELTVPCAGCDELFSVRCHECDASRVAGEDCGHGLGDAIDERRLRLCRTQEVWVR</sequence>
<keyword evidence="2" id="KW-1185">Reference proteome</keyword>